<dbReference type="InterPro" id="IPR007809">
    <property type="entry name" value="FlgN-like"/>
</dbReference>
<evidence type="ECO:0000256" key="1">
    <source>
        <dbReference type="ARBA" id="ARBA00022795"/>
    </source>
</evidence>
<sequence>MNQDVNSVIEILEKEHNILKEILEIYSSKTKFIVENNISALIEQSTIERQKAEEINKLEDLRQCLIAKISKEKSTEISSLDNLVEFCEGEQKQKLIDIKNSISKVVSEIKRVNDLNLRLIQSSLEYIDFMTNLISSYFTDDTTYQKDGQNKITKKNLFDVKL</sequence>
<gene>
    <name evidence="2" type="ORF">ELD05_08020</name>
</gene>
<keyword evidence="2" id="KW-0282">Flagellum</keyword>
<dbReference type="KEGG" id="ccha:ELD05_08020"/>
<keyword evidence="2" id="KW-0966">Cell projection</keyword>
<dbReference type="EMBL" id="CP034791">
    <property type="protein sequence ID" value="AZT90594.1"/>
    <property type="molecule type" value="Genomic_DNA"/>
</dbReference>
<dbReference type="Proteomes" id="UP000282930">
    <property type="component" value="Chromosome"/>
</dbReference>
<evidence type="ECO:0000313" key="2">
    <source>
        <dbReference type="EMBL" id="AZT90594.1"/>
    </source>
</evidence>
<keyword evidence="1" id="KW-1005">Bacterial flagellum biogenesis</keyword>
<proteinExistence type="predicted"/>
<evidence type="ECO:0000313" key="3">
    <source>
        <dbReference type="Proteomes" id="UP000282930"/>
    </source>
</evidence>
<dbReference type="InterPro" id="IPR036679">
    <property type="entry name" value="FlgN-like_sf"/>
</dbReference>
<dbReference type="RefSeq" id="WP_127352015.1">
    <property type="nucleotide sequence ID" value="NZ_CP034791.1"/>
</dbReference>
<dbReference type="GO" id="GO:0044780">
    <property type="term" value="P:bacterial-type flagellum assembly"/>
    <property type="evidence" value="ECO:0007669"/>
    <property type="project" value="InterPro"/>
</dbReference>
<protein>
    <submittedName>
        <fullName evidence="2">Flagellar protein FlgN</fullName>
    </submittedName>
</protein>
<name>A0A3T0D6C0_9FIRM</name>
<organism evidence="2 3">
    <name type="scientific">Caldicellulosiruptor changbaiensis</name>
    <dbReference type="NCBI Taxonomy" id="1222016"/>
    <lineage>
        <taxon>Bacteria</taxon>
        <taxon>Bacillati</taxon>
        <taxon>Bacillota</taxon>
        <taxon>Bacillota incertae sedis</taxon>
        <taxon>Caldicellulosiruptorales</taxon>
        <taxon>Caldicellulosiruptoraceae</taxon>
        <taxon>Caldicellulosiruptor</taxon>
    </lineage>
</organism>
<dbReference type="AlphaFoldDB" id="A0A3T0D6C0"/>
<dbReference type="SUPFAM" id="SSF140566">
    <property type="entry name" value="FlgN-like"/>
    <property type="match status" value="1"/>
</dbReference>
<keyword evidence="2" id="KW-0969">Cilium</keyword>
<dbReference type="Gene3D" id="1.20.58.300">
    <property type="entry name" value="FlgN-like"/>
    <property type="match status" value="1"/>
</dbReference>
<dbReference type="Pfam" id="PF05130">
    <property type="entry name" value="FlgN"/>
    <property type="match status" value="1"/>
</dbReference>
<keyword evidence="3" id="KW-1185">Reference proteome</keyword>
<accession>A0A3T0D6C0</accession>
<reference evidence="2 3" key="1">
    <citation type="submission" date="2018-12" db="EMBL/GenBank/DDBJ databases">
        <title>Genome sequence from the cellulolytic species, Caldicellulosiruptor changbaiensis.</title>
        <authorList>
            <person name="Blumer-Schuette S.E."/>
            <person name="Mendoza C."/>
        </authorList>
    </citation>
    <scope>NUCLEOTIDE SEQUENCE [LARGE SCALE GENOMIC DNA]</scope>
    <source>
        <strain evidence="2 3">CBS-Z</strain>
    </source>
</reference>